<sequence>MTIAQFGAFDGLDAASQGIIGLQPIAAQVAHANVSEASALLIRKAMLNHEGAHRRNEPRVPNASNFPNIVTGTLRRSIRSSGIARTGPSSFEATVGPTAIYGRRVELGYHGKGSYPFFGPAVKETLPLMSAIAAKNAARLVP</sequence>
<protein>
    <submittedName>
        <fullName evidence="1">Uncharacterized protein</fullName>
    </submittedName>
</protein>
<organism evidence="1 2">
    <name type="scientific">Arthrobacter phage Sonali</name>
    <dbReference type="NCBI Taxonomy" id="2510495"/>
    <lineage>
        <taxon>Viruses</taxon>
        <taxon>Duplodnaviria</taxon>
        <taxon>Heunggongvirae</taxon>
        <taxon>Uroviricota</taxon>
        <taxon>Caudoviricetes</taxon>
        <taxon>Sonalivirus</taxon>
        <taxon>Sonalivirus sonali</taxon>
    </lineage>
</organism>
<dbReference type="Proteomes" id="UP000289206">
    <property type="component" value="Segment"/>
</dbReference>
<gene>
    <name evidence="1" type="primary">15</name>
    <name evidence="1" type="ORF">SEA_SONALI_15</name>
</gene>
<name>A0A411CQP5_9CAUD</name>
<proteinExistence type="predicted"/>
<evidence type="ECO:0000313" key="2">
    <source>
        <dbReference type="Proteomes" id="UP000289206"/>
    </source>
</evidence>
<dbReference type="EMBL" id="MK411746">
    <property type="protein sequence ID" value="QAY16127.1"/>
    <property type="molecule type" value="Genomic_DNA"/>
</dbReference>
<dbReference type="RefSeq" id="YP_009819688.1">
    <property type="nucleotide sequence ID" value="NC_048152.1"/>
</dbReference>
<dbReference type="GeneID" id="55011191"/>
<accession>A0A411CQP5</accession>
<keyword evidence="2" id="KW-1185">Reference proteome</keyword>
<evidence type="ECO:0000313" key="1">
    <source>
        <dbReference type="EMBL" id="QAY16127.1"/>
    </source>
</evidence>
<reference evidence="1 2" key="1">
    <citation type="submission" date="2019-01" db="EMBL/GenBank/DDBJ databases">
        <authorList>
            <person name="Adair T.L."/>
            <person name="Lucas L.G."/>
            <person name="Young A.M."/>
            <person name="Antrich S.C."/>
            <person name="Baird A.G."/>
            <person name="Dunn E.L."/>
            <person name="Fernandes B.I."/>
            <person name="Fraley E.G."/>
            <person name="Ghanem A.X."/>
            <person name="Gilbert M.G."/>
            <person name="Morris T.B."/>
            <person name="Nortch B.D."/>
            <person name="Overcash M.E."/>
            <person name="Pavleszek K.E."/>
            <person name="Pellegrini L.I.O."/>
            <person name="Pham L.T."/>
            <person name="Rule L.S."/>
            <person name="Schultz E.M."/>
            <person name="Smith J."/>
            <person name="Thong B.J."/>
            <person name="Turner H.A."/>
            <person name="Walker G."/>
            <person name="Whitaker Z.J."/>
            <person name="Wilsey R.N."/>
            <person name="Yanney R.L."/>
            <person name="Klyczek K."/>
            <person name="Garlena R.A."/>
            <person name="Russell D.A."/>
            <person name="Pope W.H."/>
            <person name="Jacobs-Sera D."/>
            <person name="Hatfull G.F."/>
        </authorList>
    </citation>
    <scope>NUCLEOTIDE SEQUENCE [LARGE SCALE GENOMIC DNA]</scope>
</reference>
<dbReference type="KEGG" id="vg:55011191"/>